<dbReference type="EMBL" id="CAXITT010000194">
    <property type="protein sequence ID" value="CAL1535183.1"/>
    <property type="molecule type" value="Genomic_DNA"/>
</dbReference>
<name>A0AAV2HNV5_LYMST</name>
<dbReference type="AlphaFoldDB" id="A0AAV2HNV5"/>
<dbReference type="Proteomes" id="UP001497497">
    <property type="component" value="Unassembled WGS sequence"/>
</dbReference>
<gene>
    <name evidence="1" type="ORF">GSLYS_00009143001</name>
</gene>
<protein>
    <submittedName>
        <fullName evidence="1">Uncharacterized protein</fullName>
    </submittedName>
</protein>
<feature type="non-terminal residue" evidence="1">
    <location>
        <position position="1"/>
    </location>
</feature>
<evidence type="ECO:0000313" key="1">
    <source>
        <dbReference type="EMBL" id="CAL1535183.1"/>
    </source>
</evidence>
<sequence length="63" mass="7031">GIFPRDEIASHWAFCMPLGGLSDQGSHHDEMLIDESVEYTECPICLQRFPQDVLLVHASDCGL</sequence>
<reference evidence="1 2" key="1">
    <citation type="submission" date="2024-04" db="EMBL/GenBank/DDBJ databases">
        <authorList>
            <consortium name="Genoscope - CEA"/>
            <person name="William W."/>
        </authorList>
    </citation>
    <scope>NUCLEOTIDE SEQUENCE [LARGE SCALE GENOMIC DNA]</scope>
</reference>
<evidence type="ECO:0000313" key="2">
    <source>
        <dbReference type="Proteomes" id="UP001497497"/>
    </source>
</evidence>
<comment type="caution">
    <text evidence="1">The sequence shown here is derived from an EMBL/GenBank/DDBJ whole genome shotgun (WGS) entry which is preliminary data.</text>
</comment>
<accession>A0AAV2HNV5</accession>
<keyword evidence="2" id="KW-1185">Reference proteome</keyword>
<proteinExistence type="predicted"/>
<organism evidence="1 2">
    <name type="scientific">Lymnaea stagnalis</name>
    <name type="common">Great pond snail</name>
    <name type="synonym">Helix stagnalis</name>
    <dbReference type="NCBI Taxonomy" id="6523"/>
    <lineage>
        <taxon>Eukaryota</taxon>
        <taxon>Metazoa</taxon>
        <taxon>Spiralia</taxon>
        <taxon>Lophotrochozoa</taxon>
        <taxon>Mollusca</taxon>
        <taxon>Gastropoda</taxon>
        <taxon>Heterobranchia</taxon>
        <taxon>Euthyneura</taxon>
        <taxon>Panpulmonata</taxon>
        <taxon>Hygrophila</taxon>
        <taxon>Lymnaeoidea</taxon>
        <taxon>Lymnaeidae</taxon>
        <taxon>Lymnaea</taxon>
    </lineage>
</organism>